<proteinExistence type="predicted"/>
<dbReference type="PATRIC" id="fig|264451.4.peg.350"/>
<accession>A0A0N8R4N3</accession>
<evidence type="ECO:0000313" key="1">
    <source>
        <dbReference type="EMBL" id="KPW92870.1"/>
    </source>
</evidence>
<dbReference type="RefSeq" id="WP_057459527.1">
    <property type="nucleotide sequence ID" value="NZ_LIIG01000111.1"/>
</dbReference>
<sequence>MTDLIENTINTTPEFDDWLDGVRNAQGKAARLARLARAKAGNFGDCEPVGDGVSEMRVFVGPGYRAYFVRTGGTTYLMLSGSDKTDQKRGIKEAKAILDALTGKTK</sequence>
<name>A0A0N8R4N3_PSESX</name>
<dbReference type="AlphaFoldDB" id="A0A0N8R4N3"/>
<evidence type="ECO:0000313" key="2">
    <source>
        <dbReference type="Proteomes" id="UP000050356"/>
    </source>
</evidence>
<organism evidence="1 2">
    <name type="scientific">Pseudomonas syringae pv. cerasicola</name>
    <dbReference type="NCBI Taxonomy" id="264451"/>
    <lineage>
        <taxon>Bacteria</taxon>
        <taxon>Pseudomonadati</taxon>
        <taxon>Pseudomonadota</taxon>
        <taxon>Gammaproteobacteria</taxon>
        <taxon>Pseudomonadales</taxon>
        <taxon>Pseudomonadaceae</taxon>
        <taxon>Pseudomonas</taxon>
        <taxon>Pseudomonas syringae</taxon>
    </lineage>
</organism>
<dbReference type="Proteomes" id="UP000050356">
    <property type="component" value="Unassembled WGS sequence"/>
</dbReference>
<dbReference type="PANTHER" id="PTHR41791">
    <property type="entry name" value="SSL7039 PROTEIN"/>
    <property type="match status" value="1"/>
</dbReference>
<gene>
    <name evidence="1" type="ORF">ALO50_200149</name>
</gene>
<comment type="caution">
    <text evidence="1">The sequence shown here is derived from an EMBL/GenBank/DDBJ whole genome shotgun (WGS) entry which is preliminary data.</text>
</comment>
<dbReference type="PANTHER" id="PTHR41791:SF1">
    <property type="entry name" value="SSL7039 PROTEIN"/>
    <property type="match status" value="1"/>
</dbReference>
<dbReference type="PIRSF" id="PIRSF028744">
    <property type="entry name" value="Addict_mod_HI1419"/>
    <property type="match status" value="1"/>
</dbReference>
<dbReference type="NCBIfam" id="TIGR02683">
    <property type="entry name" value="upstrm_HI1419"/>
    <property type="match status" value="1"/>
</dbReference>
<dbReference type="InterPro" id="IPR014056">
    <property type="entry name" value="TypeIITA-like_toxin_pred"/>
</dbReference>
<protein>
    <submittedName>
        <fullName evidence="1">Putative toxin of the YafQ-DinJ toxin-antitoxin system, addiction module toxin, RelE/StbE family</fullName>
    </submittedName>
</protein>
<reference evidence="1 2" key="1">
    <citation type="submission" date="2015-09" db="EMBL/GenBank/DDBJ databases">
        <title>Genome announcement of multiple Pseudomonas syringae strains.</title>
        <authorList>
            <person name="Thakur S."/>
            <person name="Wang P.W."/>
            <person name="Gong Y."/>
            <person name="Weir B.S."/>
            <person name="Guttman D.S."/>
        </authorList>
    </citation>
    <scope>NUCLEOTIDE SEQUENCE [LARGE SCALE GENOMIC DNA]</scope>
    <source>
        <strain evidence="1 2">ICMP17524</strain>
    </source>
</reference>
<dbReference type="EMBL" id="LJQA01000471">
    <property type="protein sequence ID" value="KPW92870.1"/>
    <property type="molecule type" value="Genomic_DNA"/>
</dbReference>